<proteinExistence type="predicted"/>
<evidence type="ECO:0000313" key="2">
    <source>
        <dbReference type="Proteomes" id="UP001596407"/>
    </source>
</evidence>
<accession>A0ABD5WJU5</accession>
<name>A0ABD5WJU5_9EURY</name>
<dbReference type="AlphaFoldDB" id="A0ABD5WJU5"/>
<organism evidence="1 2">
    <name type="scientific">Halorussus caseinilyticus</name>
    <dbReference type="NCBI Taxonomy" id="3034025"/>
    <lineage>
        <taxon>Archaea</taxon>
        <taxon>Methanobacteriati</taxon>
        <taxon>Methanobacteriota</taxon>
        <taxon>Stenosarchaea group</taxon>
        <taxon>Halobacteria</taxon>
        <taxon>Halobacteriales</taxon>
        <taxon>Haladaptataceae</taxon>
        <taxon>Halorussus</taxon>
    </lineage>
</organism>
<reference evidence="1 2" key="1">
    <citation type="journal article" date="2019" name="Int. J. Syst. Evol. Microbiol.">
        <title>The Global Catalogue of Microorganisms (GCM) 10K type strain sequencing project: providing services to taxonomists for standard genome sequencing and annotation.</title>
        <authorList>
            <consortium name="The Broad Institute Genomics Platform"/>
            <consortium name="The Broad Institute Genome Sequencing Center for Infectious Disease"/>
            <person name="Wu L."/>
            <person name="Ma J."/>
        </authorList>
    </citation>
    <scope>NUCLEOTIDE SEQUENCE [LARGE SCALE GENOMIC DNA]</scope>
    <source>
        <strain evidence="1 2">DT72</strain>
    </source>
</reference>
<dbReference type="Proteomes" id="UP001596407">
    <property type="component" value="Unassembled WGS sequence"/>
</dbReference>
<protein>
    <submittedName>
        <fullName evidence="1">Uncharacterized protein</fullName>
    </submittedName>
</protein>
<comment type="caution">
    <text evidence="1">The sequence shown here is derived from an EMBL/GenBank/DDBJ whole genome shotgun (WGS) entry which is preliminary data.</text>
</comment>
<dbReference type="EMBL" id="JBHSZH010000001">
    <property type="protein sequence ID" value="MFC7078891.1"/>
    <property type="molecule type" value="Genomic_DNA"/>
</dbReference>
<gene>
    <name evidence="1" type="ORF">ACFQJ6_00840</name>
</gene>
<evidence type="ECO:0000313" key="1">
    <source>
        <dbReference type="EMBL" id="MFC7078891.1"/>
    </source>
</evidence>
<sequence>MVKVGIQKLRILTGEFDSPDLQHWLEYGIDLPPTPRTTISLTDGLEMESIAVSLCNIWGQKAVSGSVLVSVQEIRSHFDHRELKPGDVTDAFKYLTDVNACEARGNRTYEFRKEHLGQILDIERIIADEDDDRDGTQRGLDDFN</sequence>
<keyword evidence="2" id="KW-1185">Reference proteome</keyword>
<dbReference type="RefSeq" id="WP_382208441.1">
    <property type="nucleotide sequence ID" value="NZ_JBHSZH010000001.1"/>
</dbReference>